<dbReference type="GO" id="GO:0006729">
    <property type="term" value="P:tetrahydrobiopterin biosynthetic process"/>
    <property type="evidence" value="ECO:0007669"/>
    <property type="project" value="InterPro"/>
</dbReference>
<dbReference type="GO" id="GO:0008124">
    <property type="term" value="F:4-alpha-hydroxytetrahydrobiopterin dehydratase activity"/>
    <property type="evidence" value="ECO:0007669"/>
    <property type="project" value="InterPro"/>
</dbReference>
<dbReference type="InterPro" id="IPR036428">
    <property type="entry name" value="PCD_sf"/>
</dbReference>
<accession>A0A149W159</accession>
<dbReference type="RefSeq" id="WP_031596511.1">
    <property type="nucleotide sequence ID" value="NZ_CP149475.1"/>
</dbReference>
<dbReference type="AlphaFoldDB" id="A0A149W159"/>
<evidence type="ECO:0000313" key="2">
    <source>
        <dbReference type="Proteomes" id="UP000075653"/>
    </source>
</evidence>
<name>A0A149W159_9PROT</name>
<dbReference type="Proteomes" id="UP000075653">
    <property type="component" value="Unassembled WGS sequence"/>
</dbReference>
<dbReference type="EMBL" id="LRRD01000004">
    <property type="protein sequence ID" value="KXW59178.1"/>
    <property type="molecule type" value="Genomic_DNA"/>
</dbReference>
<protein>
    <recommendedName>
        <fullName evidence="3">4a-hydroxytetrahydrobiopterin dehydratase</fullName>
    </recommendedName>
</protein>
<reference evidence="1 2" key="1">
    <citation type="submission" date="2016-01" db="EMBL/GenBank/DDBJ databases">
        <title>Genome sequence of the acidophilic iron oxidising Ferrovum strain Z-31.</title>
        <authorList>
            <person name="Poehlein A."/>
            <person name="Ullrich S.R."/>
            <person name="Schloemann M."/>
            <person name="Muehling M."/>
            <person name="Daniel R."/>
        </authorList>
    </citation>
    <scope>NUCLEOTIDE SEQUENCE [LARGE SCALE GENOMIC DNA]</scope>
    <source>
        <strain evidence="1 2">Z-31</strain>
    </source>
</reference>
<evidence type="ECO:0008006" key="3">
    <source>
        <dbReference type="Google" id="ProtNLM"/>
    </source>
</evidence>
<dbReference type="Gene3D" id="3.30.1360.20">
    <property type="entry name" value="Transcriptional coactivator/pterin dehydratase"/>
    <property type="match status" value="1"/>
</dbReference>
<organism evidence="1 2">
    <name type="scientific">Ferrovum myxofaciens</name>
    <dbReference type="NCBI Taxonomy" id="416213"/>
    <lineage>
        <taxon>Bacteria</taxon>
        <taxon>Pseudomonadati</taxon>
        <taxon>Pseudomonadota</taxon>
        <taxon>Betaproteobacteria</taxon>
        <taxon>Ferrovales</taxon>
        <taxon>Ferrovaceae</taxon>
        <taxon>Ferrovum</taxon>
    </lineage>
</organism>
<keyword evidence="2" id="KW-1185">Reference proteome</keyword>
<dbReference type="STRING" id="1789004.FEMY_02350"/>
<gene>
    <name evidence="1" type="ORF">FEMY_02350</name>
</gene>
<comment type="caution">
    <text evidence="1">The sequence shown here is derived from an EMBL/GenBank/DDBJ whole genome shotgun (WGS) entry which is preliminary data.</text>
</comment>
<dbReference type="SUPFAM" id="SSF55248">
    <property type="entry name" value="PCD-like"/>
    <property type="match status" value="1"/>
</dbReference>
<sequence>MTQAREEDTDIATPVAYKPVLNQRFDFGNYVETRRFLDQLAKLSRREDYYPNLSFGKTYVVVSIDAEGLATLDRRVSAFTSEMETLAVASGKV</sequence>
<proteinExistence type="predicted"/>
<dbReference type="PATRIC" id="fig|1789004.3.peg.237"/>
<dbReference type="OrthoDB" id="5297462at2"/>
<evidence type="ECO:0000313" key="1">
    <source>
        <dbReference type="EMBL" id="KXW59178.1"/>
    </source>
</evidence>